<dbReference type="Proteomes" id="UP000241118">
    <property type="component" value="Unassembled WGS sequence"/>
</dbReference>
<protein>
    <submittedName>
        <fullName evidence="4">KAP-like P-loop domain-containing protein</fullName>
    </submittedName>
</protein>
<feature type="transmembrane region" description="Helical" evidence="2">
    <location>
        <begin position="129"/>
        <end position="152"/>
    </location>
</feature>
<dbReference type="Pfam" id="PF07693">
    <property type="entry name" value="KAP_NTPase"/>
    <property type="match status" value="1"/>
</dbReference>
<dbReference type="InterPro" id="IPR011646">
    <property type="entry name" value="KAP_P-loop"/>
</dbReference>
<keyword evidence="5" id="KW-1185">Reference proteome</keyword>
<dbReference type="EMBL" id="PYAX01000001">
    <property type="protein sequence ID" value="PSL57820.1"/>
    <property type="molecule type" value="Genomic_DNA"/>
</dbReference>
<keyword evidence="2" id="KW-1133">Transmembrane helix</keyword>
<evidence type="ECO:0000256" key="2">
    <source>
        <dbReference type="SAM" id="Phobius"/>
    </source>
</evidence>
<organism evidence="4 5">
    <name type="scientific">Saccharothrix carnea</name>
    <dbReference type="NCBI Taxonomy" id="1280637"/>
    <lineage>
        <taxon>Bacteria</taxon>
        <taxon>Bacillati</taxon>
        <taxon>Actinomycetota</taxon>
        <taxon>Actinomycetes</taxon>
        <taxon>Pseudonocardiales</taxon>
        <taxon>Pseudonocardiaceae</taxon>
        <taxon>Saccharothrix</taxon>
    </lineage>
</organism>
<keyword evidence="2" id="KW-0472">Membrane</keyword>
<evidence type="ECO:0000256" key="1">
    <source>
        <dbReference type="SAM" id="MobiDB-lite"/>
    </source>
</evidence>
<comment type="caution">
    <text evidence="4">The sequence shown here is derived from an EMBL/GenBank/DDBJ whole genome shotgun (WGS) entry which is preliminary data.</text>
</comment>
<evidence type="ECO:0000313" key="5">
    <source>
        <dbReference type="Proteomes" id="UP000241118"/>
    </source>
</evidence>
<dbReference type="RefSeq" id="WP_106613261.1">
    <property type="nucleotide sequence ID" value="NZ_PYAX01000001.1"/>
</dbReference>
<gene>
    <name evidence="4" type="ORF">B0I31_10131</name>
</gene>
<keyword evidence="2" id="KW-0812">Transmembrane</keyword>
<evidence type="ECO:0000313" key="4">
    <source>
        <dbReference type="EMBL" id="PSL57820.1"/>
    </source>
</evidence>
<feature type="region of interest" description="Disordered" evidence="1">
    <location>
        <begin position="1"/>
        <end position="22"/>
    </location>
</feature>
<feature type="domain" description="KAP NTPase" evidence="3">
    <location>
        <begin position="191"/>
        <end position="322"/>
    </location>
</feature>
<sequence>MEPVTSSSTTPAKPARPRPSPADAVVTAIEEVVVGWPDDDPPITVAVTGWDTGGRPDIAGSLAERFPARSHVICSFDAVDWEGDARPPGALLARGVARAAGRRRNRLRRAFQPISVEMSSPSTRRRRKVLAGVVSAFIAAGVVVLPDVRAAVFSLAGKGGPIGELASQAVRSPVVAAVLLALVFWVVLGRAWTATTAVARFAASVRDEATKGTFEEVRDQLAKLVRQALRARRHGRRFVVVVRNIDSCGGDFVLELCETAKKIVRAPGVVLVFLGDLRTVEEAAVRKTGLPVESAHARRLGRRHVRKLIPNVVPLPHATTDEVWER</sequence>
<feature type="transmembrane region" description="Helical" evidence="2">
    <location>
        <begin position="172"/>
        <end position="192"/>
    </location>
</feature>
<accession>A0A2P8IH67</accession>
<proteinExistence type="predicted"/>
<evidence type="ECO:0000259" key="3">
    <source>
        <dbReference type="Pfam" id="PF07693"/>
    </source>
</evidence>
<name>A0A2P8IH67_SACCR</name>
<reference evidence="4 5" key="1">
    <citation type="submission" date="2018-03" db="EMBL/GenBank/DDBJ databases">
        <title>Genomic Encyclopedia of Type Strains, Phase III (KMG-III): the genomes of soil and plant-associated and newly described type strains.</title>
        <authorList>
            <person name="Whitman W."/>
        </authorList>
    </citation>
    <scope>NUCLEOTIDE SEQUENCE [LARGE SCALE GENOMIC DNA]</scope>
    <source>
        <strain evidence="4 5">CGMCC 4.7097</strain>
    </source>
</reference>
<dbReference type="AlphaFoldDB" id="A0A2P8IH67"/>